<evidence type="ECO:0000256" key="2">
    <source>
        <dbReference type="ARBA" id="ARBA00023315"/>
    </source>
</evidence>
<feature type="domain" description="N-acetyltransferase" evidence="3">
    <location>
        <begin position="4"/>
        <end position="174"/>
    </location>
</feature>
<reference evidence="4 5" key="1">
    <citation type="submission" date="2017-06" db="EMBL/GenBank/DDBJ databases">
        <authorList>
            <person name="Kim H.J."/>
            <person name="Triplett B.A."/>
        </authorList>
    </citation>
    <scope>NUCLEOTIDE SEQUENCE [LARGE SCALE GENOMIC DNA]</scope>
    <source>
        <strain evidence="4 5">DSM 25597</strain>
    </source>
</reference>
<dbReference type="Pfam" id="PF00583">
    <property type="entry name" value="Acetyltransf_1"/>
    <property type="match status" value="1"/>
</dbReference>
<sequence length="174" mass="20097">MNSLEIRIATQDDATPISHLGKITFTETFGHLFRNPNDLHQYLETTFSETKIKTSLCKATSIFWLAFIDGQAVGYSKLKLNSPTSFVETTVICQLQKIYVLKEFISLKIGRELQKQLLLKAKELDYEYIWLSVLNSNERAIQFYKKNGFDIIGNHDFTIGEEHFDFFAMGKKLI</sequence>
<dbReference type="OrthoDB" id="7205533at2"/>
<dbReference type="EMBL" id="FZNY01000005">
    <property type="protein sequence ID" value="SNS02998.1"/>
    <property type="molecule type" value="Genomic_DNA"/>
</dbReference>
<dbReference type="Gene3D" id="3.40.630.30">
    <property type="match status" value="1"/>
</dbReference>
<dbReference type="PANTHER" id="PTHR43877">
    <property type="entry name" value="AMINOALKYLPHOSPHONATE N-ACETYLTRANSFERASE-RELATED-RELATED"/>
    <property type="match status" value="1"/>
</dbReference>
<evidence type="ECO:0000313" key="5">
    <source>
        <dbReference type="Proteomes" id="UP000198379"/>
    </source>
</evidence>
<keyword evidence="5" id="KW-1185">Reference proteome</keyword>
<organism evidence="4 5">
    <name type="scientific">Dokdonia pacifica</name>
    <dbReference type="NCBI Taxonomy" id="1627892"/>
    <lineage>
        <taxon>Bacteria</taxon>
        <taxon>Pseudomonadati</taxon>
        <taxon>Bacteroidota</taxon>
        <taxon>Flavobacteriia</taxon>
        <taxon>Flavobacteriales</taxon>
        <taxon>Flavobacteriaceae</taxon>
        <taxon>Dokdonia</taxon>
    </lineage>
</organism>
<accession>A0A239B6S6</accession>
<dbReference type="GO" id="GO:0016747">
    <property type="term" value="F:acyltransferase activity, transferring groups other than amino-acyl groups"/>
    <property type="evidence" value="ECO:0007669"/>
    <property type="project" value="InterPro"/>
</dbReference>
<dbReference type="CDD" id="cd04301">
    <property type="entry name" value="NAT_SF"/>
    <property type="match status" value="1"/>
</dbReference>
<dbReference type="InterPro" id="IPR000182">
    <property type="entry name" value="GNAT_dom"/>
</dbReference>
<dbReference type="InterPro" id="IPR050832">
    <property type="entry name" value="Bact_Acetyltransf"/>
</dbReference>
<evidence type="ECO:0000259" key="3">
    <source>
        <dbReference type="PROSITE" id="PS51186"/>
    </source>
</evidence>
<keyword evidence="1" id="KW-0808">Transferase</keyword>
<proteinExistence type="predicted"/>
<dbReference type="SUPFAM" id="SSF55729">
    <property type="entry name" value="Acyl-CoA N-acyltransferases (Nat)"/>
    <property type="match status" value="1"/>
</dbReference>
<name>A0A239B6S6_9FLAO</name>
<keyword evidence="2" id="KW-0012">Acyltransferase</keyword>
<protein>
    <recommendedName>
        <fullName evidence="3">N-acetyltransferase domain-containing protein</fullName>
    </recommendedName>
</protein>
<evidence type="ECO:0000313" key="4">
    <source>
        <dbReference type="EMBL" id="SNS02998.1"/>
    </source>
</evidence>
<dbReference type="PROSITE" id="PS51186">
    <property type="entry name" value="GNAT"/>
    <property type="match status" value="1"/>
</dbReference>
<gene>
    <name evidence="4" type="ORF">SAMN06265376_105351</name>
</gene>
<dbReference type="InterPro" id="IPR016181">
    <property type="entry name" value="Acyl_CoA_acyltransferase"/>
</dbReference>
<dbReference type="Proteomes" id="UP000198379">
    <property type="component" value="Unassembled WGS sequence"/>
</dbReference>
<dbReference type="RefSeq" id="WP_089372591.1">
    <property type="nucleotide sequence ID" value="NZ_BMEP01000006.1"/>
</dbReference>
<evidence type="ECO:0000256" key="1">
    <source>
        <dbReference type="ARBA" id="ARBA00022679"/>
    </source>
</evidence>
<dbReference type="AlphaFoldDB" id="A0A239B6S6"/>